<dbReference type="AlphaFoldDB" id="A0A285URT2"/>
<evidence type="ECO:0000313" key="1">
    <source>
        <dbReference type="EMBL" id="SOC44570.1"/>
    </source>
</evidence>
<keyword evidence="2" id="KW-1185">Reference proteome</keyword>
<accession>A0A285URT2</accession>
<protein>
    <submittedName>
        <fullName evidence="1">Uncharacterized protein</fullName>
    </submittedName>
</protein>
<sequence>MKTLDTVPNFLENYQPSIQFLRSYYNQFPDIFKEYFLYHCKDTDERHHQSIQRYPQVFDSIQLVHKNIAPLIKGVEKTYSSLYDVTFPIDVNLIVGGFGSNAYTYRQIIPNVTFALERLSPEPSHLKVIIAHEFGHLTQNILSDEAGNDWSEVDWKSPLTWLFQEGTATHFSRKTVPGLNPSIYFSYDDQGEVWLQFATLHKQEIKYAFAKDIKKCTPQEIFHEWFSIRGGSKFGHSRLGYFLGDLLFQERILQLGEMKTIVSWEDHGFKESINGWLT</sequence>
<proteinExistence type="predicted"/>
<organism evidence="1 2">
    <name type="scientific">Ureibacillus acetophenoni</name>
    <dbReference type="NCBI Taxonomy" id="614649"/>
    <lineage>
        <taxon>Bacteria</taxon>
        <taxon>Bacillati</taxon>
        <taxon>Bacillota</taxon>
        <taxon>Bacilli</taxon>
        <taxon>Bacillales</taxon>
        <taxon>Caryophanaceae</taxon>
        <taxon>Ureibacillus</taxon>
    </lineage>
</organism>
<evidence type="ECO:0000313" key="2">
    <source>
        <dbReference type="Proteomes" id="UP000219252"/>
    </source>
</evidence>
<dbReference type="RefSeq" id="WP_235864671.1">
    <property type="nucleotide sequence ID" value="NZ_OBQC01000021.1"/>
</dbReference>
<gene>
    <name evidence="1" type="ORF">SAMN05877842_12138</name>
</gene>
<reference evidence="2" key="1">
    <citation type="submission" date="2017-08" db="EMBL/GenBank/DDBJ databases">
        <authorList>
            <person name="Varghese N."/>
            <person name="Submissions S."/>
        </authorList>
    </citation>
    <scope>NUCLEOTIDE SEQUENCE [LARGE SCALE GENOMIC DNA]</scope>
    <source>
        <strain evidence="2">JC23</strain>
    </source>
</reference>
<dbReference type="Proteomes" id="UP000219252">
    <property type="component" value="Unassembled WGS sequence"/>
</dbReference>
<dbReference type="EMBL" id="OBQC01000021">
    <property type="protein sequence ID" value="SOC44570.1"/>
    <property type="molecule type" value="Genomic_DNA"/>
</dbReference>
<name>A0A285URT2_9BACL</name>